<keyword evidence="4 7" id="KW-0500">Molybdenum</keyword>
<dbReference type="EC" id="2.10.1.1" evidence="7"/>
<dbReference type="SUPFAM" id="SSF63867">
    <property type="entry name" value="MoeA C-terminal domain-like"/>
    <property type="match status" value="1"/>
</dbReference>
<evidence type="ECO:0000256" key="7">
    <source>
        <dbReference type="RuleBase" id="RU365090"/>
    </source>
</evidence>
<dbReference type="CDD" id="cd00887">
    <property type="entry name" value="MoeA"/>
    <property type="match status" value="1"/>
</dbReference>
<dbReference type="InterPro" id="IPR038987">
    <property type="entry name" value="MoeA-like"/>
</dbReference>
<evidence type="ECO:0000256" key="3">
    <source>
        <dbReference type="ARBA" id="ARBA00010763"/>
    </source>
</evidence>
<dbReference type="Pfam" id="PF03453">
    <property type="entry name" value="MoeA_N"/>
    <property type="match status" value="1"/>
</dbReference>
<dbReference type="NCBIfam" id="NF045515">
    <property type="entry name" value="Glp_gephyrin"/>
    <property type="match status" value="1"/>
</dbReference>
<comment type="pathway">
    <text evidence="2 7">Cofactor biosynthesis; molybdopterin biosynthesis.</text>
</comment>
<dbReference type="PANTHER" id="PTHR10192:SF5">
    <property type="entry name" value="GEPHYRIN"/>
    <property type="match status" value="1"/>
</dbReference>
<evidence type="ECO:0000256" key="2">
    <source>
        <dbReference type="ARBA" id="ARBA00005046"/>
    </source>
</evidence>
<keyword evidence="7" id="KW-0808">Transferase</keyword>
<evidence type="ECO:0000256" key="1">
    <source>
        <dbReference type="ARBA" id="ARBA00002901"/>
    </source>
</evidence>
<dbReference type="InterPro" id="IPR005111">
    <property type="entry name" value="MoeA_C_domain_IV"/>
</dbReference>
<comment type="catalytic activity">
    <reaction evidence="6">
        <text>adenylyl-molybdopterin + molybdate = Mo-molybdopterin + AMP + H(+)</text>
        <dbReference type="Rhea" id="RHEA:35047"/>
        <dbReference type="ChEBI" id="CHEBI:15378"/>
        <dbReference type="ChEBI" id="CHEBI:36264"/>
        <dbReference type="ChEBI" id="CHEBI:62727"/>
        <dbReference type="ChEBI" id="CHEBI:71302"/>
        <dbReference type="ChEBI" id="CHEBI:456215"/>
        <dbReference type="EC" id="2.10.1.1"/>
    </reaction>
</comment>
<dbReference type="Gene3D" id="3.40.980.10">
    <property type="entry name" value="MoaB/Mog-like domain"/>
    <property type="match status" value="1"/>
</dbReference>
<comment type="caution">
    <text evidence="9">The sequence shown here is derived from an EMBL/GenBank/DDBJ whole genome shotgun (WGS) entry which is preliminary data.</text>
</comment>
<comment type="similarity">
    <text evidence="3 7">Belongs to the MoeA family.</text>
</comment>
<dbReference type="InterPro" id="IPR001453">
    <property type="entry name" value="MoaB/Mog_dom"/>
</dbReference>
<keyword evidence="7" id="KW-0460">Magnesium</keyword>
<organism evidence="9 10">
    <name type="scientific">Arthrobacter ginkgonis</name>
    <dbReference type="NCBI Taxonomy" id="1630594"/>
    <lineage>
        <taxon>Bacteria</taxon>
        <taxon>Bacillati</taxon>
        <taxon>Actinomycetota</taxon>
        <taxon>Actinomycetes</taxon>
        <taxon>Micrococcales</taxon>
        <taxon>Micrococcaceae</taxon>
        <taxon>Arthrobacter</taxon>
    </lineage>
</organism>
<dbReference type="EMBL" id="BAABEO010000023">
    <property type="protein sequence ID" value="GAA3694730.1"/>
    <property type="molecule type" value="Genomic_DNA"/>
</dbReference>
<evidence type="ECO:0000256" key="4">
    <source>
        <dbReference type="ARBA" id="ARBA00022505"/>
    </source>
</evidence>
<comment type="cofactor">
    <cofactor evidence="7">
        <name>Mg(2+)</name>
        <dbReference type="ChEBI" id="CHEBI:18420"/>
    </cofactor>
</comment>
<dbReference type="Gene3D" id="2.40.340.10">
    <property type="entry name" value="MoeA, C-terminal, domain IV"/>
    <property type="match status" value="1"/>
</dbReference>
<keyword evidence="10" id="KW-1185">Reference proteome</keyword>
<dbReference type="Gene3D" id="3.90.105.10">
    <property type="entry name" value="Molybdopterin biosynthesis moea protein, domain 2"/>
    <property type="match status" value="1"/>
</dbReference>
<name>A0ABP7CUA4_9MICC</name>
<dbReference type="InterPro" id="IPR036688">
    <property type="entry name" value="MoeA_C_domain_IV_sf"/>
</dbReference>
<feature type="domain" description="MoaB/Mog" evidence="8">
    <location>
        <begin position="185"/>
        <end position="330"/>
    </location>
</feature>
<keyword evidence="5 7" id="KW-0501">Molybdenum cofactor biosynthesis</keyword>
<evidence type="ECO:0000256" key="6">
    <source>
        <dbReference type="ARBA" id="ARBA00047317"/>
    </source>
</evidence>
<evidence type="ECO:0000313" key="10">
    <source>
        <dbReference type="Proteomes" id="UP001500752"/>
    </source>
</evidence>
<comment type="function">
    <text evidence="1 7">Catalyzes the insertion of molybdate into adenylated molybdopterin with the concomitant release of AMP.</text>
</comment>
<dbReference type="InterPro" id="IPR036135">
    <property type="entry name" value="MoeA_linker/N_sf"/>
</dbReference>
<dbReference type="InterPro" id="IPR005110">
    <property type="entry name" value="MoeA_linker/N"/>
</dbReference>
<keyword evidence="7" id="KW-0479">Metal-binding</keyword>
<evidence type="ECO:0000259" key="8">
    <source>
        <dbReference type="SMART" id="SM00852"/>
    </source>
</evidence>
<dbReference type="SMART" id="SM00852">
    <property type="entry name" value="MoCF_biosynth"/>
    <property type="match status" value="1"/>
</dbReference>
<dbReference type="PANTHER" id="PTHR10192">
    <property type="entry name" value="MOLYBDOPTERIN BIOSYNTHESIS PROTEIN"/>
    <property type="match status" value="1"/>
</dbReference>
<dbReference type="Pfam" id="PF00994">
    <property type="entry name" value="MoCF_biosynth"/>
    <property type="match status" value="1"/>
</dbReference>
<sequence length="412" mass="41010">MRSLLAGLPGALGSETVPLPAALGRTLAHDLAAPRPLPSFANSQMDGYAVRAADLSAGPVPVATLPVAPPIPAGAAAPPLPPGHAAPIMTGAMLPAGADTVVPIEAADPPAFPDFVGGGESYRTGTTVMLPASFTAGTYVRPAGSDLPAGETALSGGTRLRAAQLGLAAALGLDRLAVRRRPRALVLSTGDEVAAPGTELAPGQIHDANTTLLTASLAEAGWDTTTAGICADNAPAFEAALADALAAAPAGIDLVLTSGGISQGAYEVVRQALADHGIAFGSVAMQPGGPQGAGLLALPGTDPVPLLAFPGNPVSSFVSFEMFLRPVLCELLGAAPRPLVRAPLAVDLDKPAGKLQVRRGILEDGRFLPLGGPGSHLLHALAQATALALLPADPGHLDAGTDVSVLTMGDPQ</sequence>
<dbReference type="Proteomes" id="UP001500752">
    <property type="component" value="Unassembled WGS sequence"/>
</dbReference>
<gene>
    <name evidence="9" type="ORF">GCM10023081_35000</name>
</gene>
<protein>
    <recommendedName>
        <fullName evidence="7">Molybdopterin molybdenumtransferase</fullName>
        <ecNumber evidence="7">2.10.1.1</ecNumber>
    </recommendedName>
</protein>
<dbReference type="InterPro" id="IPR036425">
    <property type="entry name" value="MoaB/Mog-like_dom_sf"/>
</dbReference>
<dbReference type="SUPFAM" id="SSF63882">
    <property type="entry name" value="MoeA N-terminal region -like"/>
    <property type="match status" value="1"/>
</dbReference>
<proteinExistence type="inferred from homology"/>
<dbReference type="Gene3D" id="2.170.190.11">
    <property type="entry name" value="Molybdopterin biosynthesis moea protein, domain 3"/>
    <property type="match status" value="1"/>
</dbReference>
<evidence type="ECO:0000313" key="9">
    <source>
        <dbReference type="EMBL" id="GAA3694730.1"/>
    </source>
</evidence>
<dbReference type="Pfam" id="PF03454">
    <property type="entry name" value="MoeA_C"/>
    <property type="match status" value="1"/>
</dbReference>
<dbReference type="SUPFAM" id="SSF53218">
    <property type="entry name" value="Molybdenum cofactor biosynthesis proteins"/>
    <property type="match status" value="1"/>
</dbReference>
<accession>A0ABP7CUA4</accession>
<reference evidence="10" key="1">
    <citation type="journal article" date="2019" name="Int. J. Syst. Evol. Microbiol.">
        <title>The Global Catalogue of Microorganisms (GCM) 10K type strain sequencing project: providing services to taxonomists for standard genome sequencing and annotation.</title>
        <authorList>
            <consortium name="The Broad Institute Genomics Platform"/>
            <consortium name="The Broad Institute Genome Sequencing Center for Infectious Disease"/>
            <person name="Wu L."/>
            <person name="Ma J."/>
        </authorList>
    </citation>
    <scope>NUCLEOTIDE SEQUENCE [LARGE SCALE GENOMIC DNA]</scope>
    <source>
        <strain evidence="10">JCM 30742</strain>
    </source>
</reference>
<evidence type="ECO:0000256" key="5">
    <source>
        <dbReference type="ARBA" id="ARBA00023150"/>
    </source>
</evidence>